<name>A0A1I4BDD2_9HYPH</name>
<dbReference type="AlphaFoldDB" id="A0A1I4BDD2"/>
<keyword evidence="1 4" id="KW-0560">Oxidoreductase</keyword>
<evidence type="ECO:0000256" key="2">
    <source>
        <dbReference type="ARBA" id="ARBA00047806"/>
    </source>
</evidence>
<evidence type="ECO:0000256" key="3">
    <source>
        <dbReference type="ARBA" id="ARBA00048782"/>
    </source>
</evidence>
<dbReference type="GO" id="GO:0008113">
    <property type="term" value="F:peptide-methionine (S)-S-oxide reductase activity"/>
    <property type="evidence" value="ECO:0007669"/>
    <property type="project" value="UniProtKB-UniRule"/>
</dbReference>
<dbReference type="OrthoDB" id="4174719at2"/>
<reference evidence="7 8" key="1">
    <citation type="submission" date="2016-10" db="EMBL/GenBank/DDBJ databases">
        <authorList>
            <person name="Varghese N."/>
            <person name="Submissions S."/>
        </authorList>
    </citation>
    <scope>NUCLEOTIDE SEQUENCE [LARGE SCALE GENOMIC DNA]</scope>
    <source>
        <strain evidence="7 8">DSM 21822</strain>
    </source>
</reference>
<dbReference type="PANTHER" id="PTHR43774:SF1">
    <property type="entry name" value="PEPTIDE METHIONINE SULFOXIDE REDUCTASE MSRA 2"/>
    <property type="match status" value="1"/>
</dbReference>
<organism evidence="7 8">
    <name type="scientific">Neomesorhizobium albiziae</name>
    <dbReference type="NCBI Taxonomy" id="335020"/>
    <lineage>
        <taxon>Bacteria</taxon>
        <taxon>Pseudomonadati</taxon>
        <taxon>Pseudomonadota</taxon>
        <taxon>Alphaproteobacteria</taxon>
        <taxon>Hyphomicrobiales</taxon>
        <taxon>Phyllobacteriaceae</taxon>
        <taxon>Neomesorhizobium</taxon>
    </lineage>
</organism>
<dbReference type="NCBIfam" id="TIGR00401">
    <property type="entry name" value="msrA"/>
    <property type="match status" value="1"/>
</dbReference>
<dbReference type="Proteomes" id="UP000323300">
    <property type="component" value="Unassembled WGS sequence"/>
</dbReference>
<dbReference type="Pfam" id="PF01625">
    <property type="entry name" value="PMSR"/>
    <property type="match status" value="1"/>
</dbReference>
<protein>
    <recommendedName>
        <fullName evidence="4">Peptide methionine sulfoxide reductase MsrA</fullName>
        <shortName evidence="4">Protein-methionine-S-oxide reductase</shortName>
        <ecNumber evidence="4">1.8.4.11</ecNumber>
    </recommendedName>
    <alternativeName>
        <fullName evidence="4">Peptide-methionine (S)-S-oxide reductase</fullName>
        <shortName evidence="4">Peptide Met(O) reductase</shortName>
    </alternativeName>
</protein>
<proteinExistence type="inferred from homology"/>
<evidence type="ECO:0000313" key="7">
    <source>
        <dbReference type="EMBL" id="SFK66814.1"/>
    </source>
</evidence>
<evidence type="ECO:0000259" key="6">
    <source>
        <dbReference type="Pfam" id="PF01625"/>
    </source>
</evidence>
<evidence type="ECO:0000256" key="1">
    <source>
        <dbReference type="ARBA" id="ARBA00023002"/>
    </source>
</evidence>
<feature type="signal peptide" evidence="5">
    <location>
        <begin position="1"/>
        <end position="26"/>
    </location>
</feature>
<comment type="similarity">
    <text evidence="4">Belongs to the MsrA Met sulfoxide reductase family.</text>
</comment>
<dbReference type="PANTHER" id="PTHR43774">
    <property type="entry name" value="PEPTIDE METHIONINE SULFOXIDE REDUCTASE"/>
    <property type="match status" value="1"/>
</dbReference>
<comment type="catalytic activity">
    <reaction evidence="2 4">
        <text>L-methionyl-[protein] + [thioredoxin]-disulfide + H2O = L-methionyl-(S)-S-oxide-[protein] + [thioredoxin]-dithiol</text>
        <dbReference type="Rhea" id="RHEA:14217"/>
        <dbReference type="Rhea" id="RHEA-COMP:10698"/>
        <dbReference type="Rhea" id="RHEA-COMP:10700"/>
        <dbReference type="Rhea" id="RHEA-COMP:12313"/>
        <dbReference type="Rhea" id="RHEA-COMP:12315"/>
        <dbReference type="ChEBI" id="CHEBI:15377"/>
        <dbReference type="ChEBI" id="CHEBI:16044"/>
        <dbReference type="ChEBI" id="CHEBI:29950"/>
        <dbReference type="ChEBI" id="CHEBI:44120"/>
        <dbReference type="ChEBI" id="CHEBI:50058"/>
        <dbReference type="EC" id="1.8.4.11"/>
    </reaction>
</comment>
<feature type="chain" id="PRO_5009302530" description="Peptide methionine sulfoxide reductase MsrA" evidence="5">
    <location>
        <begin position="27"/>
        <end position="204"/>
    </location>
</feature>
<dbReference type="InterPro" id="IPR036509">
    <property type="entry name" value="Met_Sox_Rdtase_MsrA_sf"/>
</dbReference>
<dbReference type="InterPro" id="IPR002569">
    <property type="entry name" value="Met_Sox_Rdtase_MsrA_dom"/>
</dbReference>
<dbReference type="HAMAP" id="MF_01401">
    <property type="entry name" value="MsrA"/>
    <property type="match status" value="1"/>
</dbReference>
<dbReference type="EMBL" id="FOSL01000010">
    <property type="protein sequence ID" value="SFK66814.1"/>
    <property type="molecule type" value="Genomic_DNA"/>
</dbReference>
<comment type="catalytic activity">
    <reaction evidence="3 4">
        <text>[thioredoxin]-disulfide + L-methionine + H2O = L-methionine (S)-S-oxide + [thioredoxin]-dithiol</text>
        <dbReference type="Rhea" id="RHEA:19993"/>
        <dbReference type="Rhea" id="RHEA-COMP:10698"/>
        <dbReference type="Rhea" id="RHEA-COMP:10700"/>
        <dbReference type="ChEBI" id="CHEBI:15377"/>
        <dbReference type="ChEBI" id="CHEBI:29950"/>
        <dbReference type="ChEBI" id="CHEBI:50058"/>
        <dbReference type="ChEBI" id="CHEBI:57844"/>
        <dbReference type="ChEBI" id="CHEBI:58772"/>
        <dbReference type="EC" id="1.8.4.11"/>
    </reaction>
</comment>
<accession>A0A1I4BDD2</accession>
<feature type="domain" description="Peptide methionine sulphoxide reductase MsrA" evidence="6">
    <location>
        <begin position="30"/>
        <end position="177"/>
    </location>
</feature>
<keyword evidence="5" id="KW-0732">Signal</keyword>
<dbReference type="RefSeq" id="WP_149761329.1">
    <property type="nucleotide sequence ID" value="NZ_BSPE01000007.1"/>
</dbReference>
<dbReference type="Gene3D" id="3.30.1060.10">
    <property type="entry name" value="Peptide methionine sulphoxide reductase MsrA"/>
    <property type="match status" value="1"/>
</dbReference>
<evidence type="ECO:0000256" key="4">
    <source>
        <dbReference type="HAMAP-Rule" id="MF_01401"/>
    </source>
</evidence>
<sequence>MLRRTFAILALAFAAALPLQTSGALAQTKTAIFAGGCFWCVESDFDGVPGVLSTTSGYIGGTTENPTYRNHTAAKHREAVRIEYDSSKVNYTALLDVFWHSVDPTDDGGQFCDRGHSYTTAIYAADAQDLAAAEKSKQAAGAELGRPIVTEIVAAPAFWPAEEYHQDFYRKNPLRYKFYRANCGRDGRISEVWGASAHKGIAAH</sequence>
<keyword evidence="8" id="KW-1185">Reference proteome</keyword>
<comment type="function">
    <text evidence="4">Has an important function as a repair enzyme for proteins that have been inactivated by oxidation. Catalyzes the reversible oxidation-reduction of methionine sulfoxide in proteins to methionine.</text>
</comment>
<evidence type="ECO:0000256" key="5">
    <source>
        <dbReference type="SAM" id="SignalP"/>
    </source>
</evidence>
<feature type="active site" evidence="4">
    <location>
        <position position="37"/>
    </location>
</feature>
<evidence type="ECO:0000313" key="8">
    <source>
        <dbReference type="Proteomes" id="UP000323300"/>
    </source>
</evidence>
<gene>
    <name evidence="4" type="primary">msrA</name>
    <name evidence="7" type="ORF">SAMN04488498_11073</name>
</gene>
<dbReference type="SUPFAM" id="SSF55068">
    <property type="entry name" value="Peptide methionine sulfoxide reductase"/>
    <property type="match status" value="1"/>
</dbReference>
<dbReference type="EC" id="1.8.4.11" evidence="4"/>
<dbReference type="GO" id="GO:0033744">
    <property type="term" value="F:L-methionine:thioredoxin-disulfide S-oxidoreductase activity"/>
    <property type="evidence" value="ECO:0007669"/>
    <property type="project" value="RHEA"/>
</dbReference>